<reference evidence="11 12" key="1">
    <citation type="submission" date="2019-03" db="EMBL/GenBank/DDBJ databases">
        <title>Genomic Encyclopedia of Type Strains, Phase IV (KMG-IV): sequencing the most valuable type-strain genomes for metagenomic binning, comparative biology and taxonomic classification.</title>
        <authorList>
            <person name="Goeker M."/>
        </authorList>
    </citation>
    <scope>NUCLEOTIDE SEQUENCE [LARGE SCALE GENOMIC DNA]</scope>
    <source>
        <strain evidence="11 12">DSM 24766</strain>
    </source>
</reference>
<dbReference type="PROSITE" id="PS50198">
    <property type="entry name" value="PPIC_PPIASE_2"/>
    <property type="match status" value="1"/>
</dbReference>
<organism evidence="11 12">
    <name type="scientific">Rhodovulum bhavnagarense</name>
    <dbReference type="NCBI Taxonomy" id="992286"/>
    <lineage>
        <taxon>Bacteria</taxon>
        <taxon>Pseudomonadati</taxon>
        <taxon>Pseudomonadota</taxon>
        <taxon>Alphaproteobacteria</taxon>
        <taxon>Rhodobacterales</taxon>
        <taxon>Paracoccaceae</taxon>
        <taxon>Rhodovulum</taxon>
    </lineage>
</organism>
<comment type="catalytic activity">
    <reaction evidence="1">
        <text>[protein]-peptidylproline (omega=180) = [protein]-peptidylproline (omega=0)</text>
        <dbReference type="Rhea" id="RHEA:16237"/>
        <dbReference type="Rhea" id="RHEA-COMP:10747"/>
        <dbReference type="Rhea" id="RHEA-COMP:10748"/>
        <dbReference type="ChEBI" id="CHEBI:83833"/>
        <dbReference type="ChEBI" id="CHEBI:83834"/>
        <dbReference type="EC" id="5.2.1.8"/>
    </reaction>
</comment>
<comment type="similarity">
    <text evidence="2">Belongs to the PpiC/parvulin rotamase family.</text>
</comment>
<keyword evidence="12" id="KW-1185">Reference proteome</keyword>
<dbReference type="PANTHER" id="PTHR47245:SF2">
    <property type="entry name" value="PEPTIDYL-PROLYL CIS-TRANS ISOMERASE HP_0175-RELATED"/>
    <property type="match status" value="1"/>
</dbReference>
<dbReference type="EC" id="5.2.1.8" evidence="3"/>
<dbReference type="SUPFAM" id="SSF54534">
    <property type="entry name" value="FKBP-like"/>
    <property type="match status" value="1"/>
</dbReference>
<dbReference type="EMBL" id="SLXU01000006">
    <property type="protein sequence ID" value="TCP61087.1"/>
    <property type="molecule type" value="Genomic_DNA"/>
</dbReference>
<evidence type="ECO:0000256" key="1">
    <source>
        <dbReference type="ARBA" id="ARBA00000971"/>
    </source>
</evidence>
<dbReference type="PROSITE" id="PS01096">
    <property type="entry name" value="PPIC_PPIASE_1"/>
    <property type="match status" value="1"/>
</dbReference>
<dbReference type="InterPro" id="IPR023058">
    <property type="entry name" value="PPIase_PpiC_CS"/>
</dbReference>
<dbReference type="AlphaFoldDB" id="A0A4R2RG78"/>
<feature type="chain" id="PRO_5020754075" description="Parvulin-like PPIase" evidence="9">
    <location>
        <begin position="24"/>
        <end position="281"/>
    </location>
</feature>
<evidence type="ECO:0000256" key="5">
    <source>
        <dbReference type="ARBA" id="ARBA00023110"/>
    </source>
</evidence>
<evidence type="ECO:0000256" key="3">
    <source>
        <dbReference type="ARBA" id="ARBA00013194"/>
    </source>
</evidence>
<keyword evidence="8 11" id="KW-0413">Isomerase</keyword>
<dbReference type="OrthoDB" id="14196at2"/>
<evidence type="ECO:0000256" key="6">
    <source>
        <dbReference type="ARBA" id="ARBA00030642"/>
    </source>
</evidence>
<dbReference type="GO" id="GO:0003755">
    <property type="term" value="F:peptidyl-prolyl cis-trans isomerase activity"/>
    <property type="evidence" value="ECO:0007669"/>
    <property type="project" value="UniProtKB-KW"/>
</dbReference>
<keyword evidence="5 8" id="KW-0697">Rotamase</keyword>
<evidence type="ECO:0000256" key="7">
    <source>
        <dbReference type="ARBA" id="ARBA00031484"/>
    </source>
</evidence>
<dbReference type="InterPro" id="IPR000297">
    <property type="entry name" value="PPIase_PpiC"/>
</dbReference>
<dbReference type="Proteomes" id="UP000295050">
    <property type="component" value="Unassembled WGS sequence"/>
</dbReference>
<feature type="signal peptide" evidence="9">
    <location>
        <begin position="1"/>
        <end position="23"/>
    </location>
</feature>
<accession>A0A4R2RG78</accession>
<evidence type="ECO:0000256" key="8">
    <source>
        <dbReference type="PROSITE-ProRule" id="PRU00278"/>
    </source>
</evidence>
<dbReference type="Pfam" id="PF00639">
    <property type="entry name" value="Rotamase"/>
    <property type="match status" value="1"/>
</dbReference>
<dbReference type="RefSeq" id="WP_132951269.1">
    <property type="nucleotide sequence ID" value="NZ_SLXU01000006.1"/>
</dbReference>
<name>A0A4R2RG78_9RHOB</name>
<comment type="caution">
    <text evidence="11">The sequence shown here is derived from an EMBL/GenBank/DDBJ whole genome shotgun (WGS) entry which is preliminary data.</text>
</comment>
<evidence type="ECO:0000259" key="10">
    <source>
        <dbReference type="PROSITE" id="PS50198"/>
    </source>
</evidence>
<dbReference type="InterPro" id="IPR046357">
    <property type="entry name" value="PPIase_dom_sf"/>
</dbReference>
<dbReference type="PANTHER" id="PTHR47245">
    <property type="entry name" value="PEPTIDYLPROLYL ISOMERASE"/>
    <property type="match status" value="1"/>
</dbReference>
<dbReference type="Gene3D" id="3.10.50.40">
    <property type="match status" value="1"/>
</dbReference>
<gene>
    <name evidence="11" type="ORF">EV663_10634</name>
</gene>
<evidence type="ECO:0000256" key="2">
    <source>
        <dbReference type="ARBA" id="ARBA00007656"/>
    </source>
</evidence>
<evidence type="ECO:0000313" key="11">
    <source>
        <dbReference type="EMBL" id="TCP61087.1"/>
    </source>
</evidence>
<dbReference type="SUPFAM" id="SSF109998">
    <property type="entry name" value="Triger factor/SurA peptide-binding domain-like"/>
    <property type="match status" value="1"/>
</dbReference>
<dbReference type="InterPro" id="IPR027304">
    <property type="entry name" value="Trigger_fact/SurA_dom_sf"/>
</dbReference>
<dbReference type="InterPro" id="IPR050245">
    <property type="entry name" value="PrsA_foldase"/>
</dbReference>
<evidence type="ECO:0000256" key="9">
    <source>
        <dbReference type="SAM" id="SignalP"/>
    </source>
</evidence>
<evidence type="ECO:0000313" key="12">
    <source>
        <dbReference type="Proteomes" id="UP000295050"/>
    </source>
</evidence>
<proteinExistence type="inferred from homology"/>
<keyword evidence="9" id="KW-0732">Signal</keyword>
<sequence length="281" mass="30477">MPKAFRSMFAFVLSTGLALPLAAEEIGPDTVVARVGETSITLGHMIVMRAQLPPEYQQLPDDVLYEAVLDQLIRQSAVADSIGDDLSLGARLALENEQRSYIAGEALSRVAQEAVTDETIQAAYEAAYAAAEPEREYNAAHILVKTEDEAKAIRAELDGGADFAELAKTKSTGPSGPNGGDLGWFTKGMMVKPFEDAVLGLEPGQVSDPVETQFGWHVVTLRDSRIKQAPALDEVRDDLVQQIQRDAMEKAMEDLTAAADIERPEVQVDPALLNDRSLLDQ</sequence>
<evidence type="ECO:0000256" key="4">
    <source>
        <dbReference type="ARBA" id="ARBA00018370"/>
    </source>
</evidence>
<feature type="domain" description="PpiC" evidence="10">
    <location>
        <begin position="134"/>
        <end position="223"/>
    </location>
</feature>
<protein>
    <recommendedName>
        <fullName evidence="4">Parvulin-like PPIase</fullName>
        <ecNumber evidence="3">5.2.1.8</ecNumber>
    </recommendedName>
    <alternativeName>
        <fullName evidence="6">Peptidyl-prolyl cis-trans isomerase plp</fullName>
    </alternativeName>
    <alternativeName>
        <fullName evidence="7">Rotamase plp</fullName>
    </alternativeName>
</protein>